<sequence>MITPELMKDYVASKTGLMKKRPAKMNVEELRQWKKDSYERAKAYLFSIGQPLVYYNADGKAVAEYADGTVMLIQ</sequence>
<name>A0ABU1QRR6_9BACT</name>
<accession>A0ABU1QRR6</accession>
<evidence type="ECO:0000313" key="1">
    <source>
        <dbReference type="EMBL" id="MDR6803836.1"/>
    </source>
</evidence>
<dbReference type="EMBL" id="JAVDTI010000001">
    <property type="protein sequence ID" value="MDR6803836.1"/>
    <property type="molecule type" value="Genomic_DNA"/>
</dbReference>
<protein>
    <submittedName>
        <fullName evidence="1">Uncharacterized protein</fullName>
    </submittedName>
</protein>
<gene>
    <name evidence="1" type="ORF">J2W84_000873</name>
</gene>
<organism evidence="1 2">
    <name type="scientific">Dyadobacter fermentans</name>
    <dbReference type="NCBI Taxonomy" id="94254"/>
    <lineage>
        <taxon>Bacteria</taxon>
        <taxon>Pseudomonadati</taxon>
        <taxon>Bacteroidota</taxon>
        <taxon>Cytophagia</taxon>
        <taxon>Cytophagales</taxon>
        <taxon>Spirosomataceae</taxon>
        <taxon>Dyadobacter</taxon>
    </lineage>
</organism>
<keyword evidence="2" id="KW-1185">Reference proteome</keyword>
<proteinExistence type="predicted"/>
<evidence type="ECO:0000313" key="2">
    <source>
        <dbReference type="Proteomes" id="UP001264980"/>
    </source>
</evidence>
<reference evidence="1 2" key="1">
    <citation type="submission" date="2023-07" db="EMBL/GenBank/DDBJ databases">
        <title>Sorghum-associated microbial communities from plants grown in Nebraska, USA.</title>
        <authorList>
            <person name="Schachtman D."/>
        </authorList>
    </citation>
    <scope>NUCLEOTIDE SEQUENCE [LARGE SCALE GENOMIC DNA]</scope>
    <source>
        <strain evidence="1 2">BE57</strain>
    </source>
</reference>
<comment type="caution">
    <text evidence="1">The sequence shown here is derived from an EMBL/GenBank/DDBJ whole genome shotgun (WGS) entry which is preliminary data.</text>
</comment>
<dbReference type="Proteomes" id="UP001264980">
    <property type="component" value="Unassembled WGS sequence"/>
</dbReference>
<dbReference type="RefSeq" id="WP_309981229.1">
    <property type="nucleotide sequence ID" value="NZ_JAVDTI010000001.1"/>
</dbReference>